<dbReference type="Pfam" id="PF00196">
    <property type="entry name" value="GerE"/>
    <property type="match status" value="1"/>
</dbReference>
<dbReference type="GO" id="GO:0003677">
    <property type="term" value="F:DNA binding"/>
    <property type="evidence" value="ECO:0007669"/>
    <property type="project" value="UniProtKB-KW"/>
</dbReference>
<dbReference type="PROSITE" id="PS50043">
    <property type="entry name" value="HTH_LUXR_2"/>
    <property type="match status" value="1"/>
</dbReference>
<name>A0ABU0TCH2_9ACTN</name>
<dbReference type="PROSITE" id="PS00622">
    <property type="entry name" value="HTH_LUXR_1"/>
    <property type="match status" value="1"/>
</dbReference>
<dbReference type="InterPro" id="IPR039420">
    <property type="entry name" value="WalR-like"/>
</dbReference>
<dbReference type="Gene3D" id="3.40.50.2300">
    <property type="match status" value="1"/>
</dbReference>
<dbReference type="InterPro" id="IPR016032">
    <property type="entry name" value="Sig_transdc_resp-reg_C-effctor"/>
</dbReference>
<dbReference type="PRINTS" id="PR00038">
    <property type="entry name" value="HTHLUXR"/>
</dbReference>
<keyword evidence="9" id="KW-1185">Reference proteome</keyword>
<dbReference type="PANTHER" id="PTHR43214">
    <property type="entry name" value="TWO-COMPONENT RESPONSE REGULATOR"/>
    <property type="match status" value="1"/>
</dbReference>
<keyword evidence="4" id="KW-0804">Transcription</keyword>
<keyword evidence="2" id="KW-0805">Transcription regulation</keyword>
<feature type="domain" description="Response regulatory" evidence="7">
    <location>
        <begin position="4"/>
        <end position="126"/>
    </location>
</feature>
<dbReference type="InterPro" id="IPR011006">
    <property type="entry name" value="CheY-like_superfamily"/>
</dbReference>
<dbReference type="SMART" id="SM00448">
    <property type="entry name" value="REC"/>
    <property type="match status" value="1"/>
</dbReference>
<proteinExistence type="predicted"/>
<dbReference type="SMART" id="SM00421">
    <property type="entry name" value="HTH_LUXR"/>
    <property type="match status" value="1"/>
</dbReference>
<comment type="caution">
    <text evidence="8">The sequence shown here is derived from an EMBL/GenBank/DDBJ whole genome shotgun (WGS) entry which is preliminary data.</text>
</comment>
<evidence type="ECO:0000259" key="6">
    <source>
        <dbReference type="PROSITE" id="PS50043"/>
    </source>
</evidence>
<keyword evidence="3 8" id="KW-0238">DNA-binding</keyword>
<dbReference type="SUPFAM" id="SSF52172">
    <property type="entry name" value="CheY-like"/>
    <property type="match status" value="1"/>
</dbReference>
<evidence type="ECO:0000259" key="7">
    <source>
        <dbReference type="PROSITE" id="PS50110"/>
    </source>
</evidence>
<dbReference type="EMBL" id="JAUSZI010000002">
    <property type="protein sequence ID" value="MDQ1033342.1"/>
    <property type="molecule type" value="Genomic_DNA"/>
</dbReference>
<dbReference type="InterPro" id="IPR058245">
    <property type="entry name" value="NreC/VraR/RcsB-like_REC"/>
</dbReference>
<dbReference type="InterPro" id="IPR001789">
    <property type="entry name" value="Sig_transdc_resp-reg_receiver"/>
</dbReference>
<protein>
    <submittedName>
        <fullName evidence="8">DNA-binding NarL/FixJ family response regulator</fullName>
    </submittedName>
</protein>
<sequence>MMIRVLLADDQPLVRSGLAMLLNAEPDIEVVGEADDGDQAITLVRQVQPDVIVMDVRMPGTDGVEATRRITADEMSADAGNPVKVLILTTYDLDEAVLGALRAGASGFVLKDAAPAELGTAVRAVAAGDGWLASSVTGRLLKEFAARPDPVARSPEELHRLTAREREVLVQVAHGLSNNDIASGLVISEATVKTHLARVLTKLGLRDRAQAVALAYQSGLVKPGTP</sequence>
<gene>
    <name evidence="8" type="ORF">QF035_010924</name>
</gene>
<organism evidence="8 9">
    <name type="scientific">Streptomyces umbrinus</name>
    <dbReference type="NCBI Taxonomy" id="67370"/>
    <lineage>
        <taxon>Bacteria</taxon>
        <taxon>Bacillati</taxon>
        <taxon>Actinomycetota</taxon>
        <taxon>Actinomycetes</taxon>
        <taxon>Kitasatosporales</taxon>
        <taxon>Streptomycetaceae</taxon>
        <taxon>Streptomyces</taxon>
        <taxon>Streptomyces phaeochromogenes group</taxon>
    </lineage>
</organism>
<reference evidence="8 9" key="1">
    <citation type="submission" date="2023-07" db="EMBL/GenBank/DDBJ databases">
        <title>Comparative genomics of wheat-associated soil bacteria to identify genetic determinants of phenazine resistance.</title>
        <authorList>
            <person name="Mouncey N."/>
        </authorList>
    </citation>
    <scope>NUCLEOTIDE SEQUENCE [LARGE SCALE GENOMIC DNA]</scope>
    <source>
        <strain evidence="8 9">V2I4</strain>
    </source>
</reference>
<evidence type="ECO:0000313" key="8">
    <source>
        <dbReference type="EMBL" id="MDQ1033342.1"/>
    </source>
</evidence>
<keyword evidence="1 5" id="KW-0597">Phosphoprotein</keyword>
<evidence type="ECO:0000313" key="9">
    <source>
        <dbReference type="Proteomes" id="UP001230328"/>
    </source>
</evidence>
<dbReference type="CDD" id="cd17535">
    <property type="entry name" value="REC_NarL-like"/>
    <property type="match status" value="1"/>
</dbReference>
<feature type="modified residue" description="4-aspartylphosphate" evidence="5">
    <location>
        <position position="55"/>
    </location>
</feature>
<dbReference type="PANTHER" id="PTHR43214:SF24">
    <property type="entry name" value="TRANSCRIPTIONAL REGULATORY PROTEIN NARL-RELATED"/>
    <property type="match status" value="1"/>
</dbReference>
<evidence type="ECO:0000256" key="5">
    <source>
        <dbReference type="PROSITE-ProRule" id="PRU00169"/>
    </source>
</evidence>
<evidence type="ECO:0000256" key="1">
    <source>
        <dbReference type="ARBA" id="ARBA00022553"/>
    </source>
</evidence>
<dbReference type="Proteomes" id="UP001230328">
    <property type="component" value="Unassembled WGS sequence"/>
</dbReference>
<dbReference type="RefSeq" id="WP_307530561.1">
    <property type="nucleotide sequence ID" value="NZ_JAUSZI010000002.1"/>
</dbReference>
<dbReference type="Pfam" id="PF00072">
    <property type="entry name" value="Response_reg"/>
    <property type="match status" value="1"/>
</dbReference>
<evidence type="ECO:0000256" key="3">
    <source>
        <dbReference type="ARBA" id="ARBA00023125"/>
    </source>
</evidence>
<evidence type="ECO:0000256" key="4">
    <source>
        <dbReference type="ARBA" id="ARBA00023163"/>
    </source>
</evidence>
<dbReference type="PROSITE" id="PS50110">
    <property type="entry name" value="RESPONSE_REGULATORY"/>
    <property type="match status" value="1"/>
</dbReference>
<evidence type="ECO:0000256" key="2">
    <source>
        <dbReference type="ARBA" id="ARBA00023015"/>
    </source>
</evidence>
<accession>A0ABU0TCH2</accession>
<feature type="domain" description="HTH luxR-type" evidence="6">
    <location>
        <begin position="154"/>
        <end position="219"/>
    </location>
</feature>
<dbReference type="InterPro" id="IPR000792">
    <property type="entry name" value="Tscrpt_reg_LuxR_C"/>
</dbReference>
<dbReference type="CDD" id="cd06170">
    <property type="entry name" value="LuxR_C_like"/>
    <property type="match status" value="1"/>
</dbReference>
<dbReference type="SUPFAM" id="SSF46894">
    <property type="entry name" value="C-terminal effector domain of the bipartite response regulators"/>
    <property type="match status" value="1"/>
</dbReference>